<dbReference type="InterPro" id="IPR045493">
    <property type="entry name" value="DUF6435"/>
</dbReference>
<dbReference type="RefSeq" id="WP_145307240.1">
    <property type="nucleotide sequence ID" value="NZ_CP037452.1"/>
</dbReference>
<dbReference type="EMBL" id="CP037452">
    <property type="protein sequence ID" value="QDV49460.1"/>
    <property type="molecule type" value="Genomic_DNA"/>
</dbReference>
<accession>A0A518I8P5</accession>
<dbReference type="Pfam" id="PF20027">
    <property type="entry name" value="DUF6435"/>
    <property type="match status" value="1"/>
</dbReference>
<dbReference type="Proteomes" id="UP000318313">
    <property type="component" value="Chromosome"/>
</dbReference>
<dbReference type="AlphaFoldDB" id="A0A518I8P5"/>
<evidence type="ECO:0000256" key="1">
    <source>
        <dbReference type="SAM" id="Coils"/>
    </source>
</evidence>
<reference evidence="2 3" key="1">
    <citation type="submission" date="2019-03" db="EMBL/GenBank/DDBJ databases">
        <title>Deep-cultivation of Planctomycetes and their phenomic and genomic characterization uncovers novel biology.</title>
        <authorList>
            <person name="Wiegand S."/>
            <person name="Jogler M."/>
            <person name="Boedeker C."/>
            <person name="Pinto D."/>
            <person name="Vollmers J."/>
            <person name="Rivas-Marin E."/>
            <person name="Kohn T."/>
            <person name="Peeters S.H."/>
            <person name="Heuer A."/>
            <person name="Rast P."/>
            <person name="Oberbeckmann S."/>
            <person name="Bunk B."/>
            <person name="Jeske O."/>
            <person name="Meyerdierks A."/>
            <person name="Storesund J.E."/>
            <person name="Kallscheuer N."/>
            <person name="Luecker S."/>
            <person name="Lage O.M."/>
            <person name="Pohl T."/>
            <person name="Merkel B.J."/>
            <person name="Hornburger P."/>
            <person name="Mueller R.-W."/>
            <person name="Bruemmer F."/>
            <person name="Labrenz M."/>
            <person name="Spormann A.M."/>
            <person name="Op den Camp H."/>
            <person name="Overmann J."/>
            <person name="Amann R."/>
            <person name="Jetten M.S.M."/>
            <person name="Mascher T."/>
            <person name="Medema M.H."/>
            <person name="Devos D.P."/>
            <person name="Kaster A.-K."/>
            <person name="Ovreas L."/>
            <person name="Rohde M."/>
            <person name="Galperin M.Y."/>
            <person name="Jogler C."/>
        </authorList>
    </citation>
    <scope>NUCLEOTIDE SEQUENCE [LARGE SCALE GENOMIC DNA]</scope>
    <source>
        <strain evidence="2 3">Enr17</strain>
    </source>
</reference>
<name>A0A518I8P5_9PLAN</name>
<dbReference type="NCBIfam" id="NF033487">
    <property type="entry name" value="Lacal_2735_fam"/>
    <property type="match status" value="1"/>
</dbReference>
<organism evidence="2 3">
    <name type="scientific">Gimesia fumaroli</name>
    <dbReference type="NCBI Taxonomy" id="2527976"/>
    <lineage>
        <taxon>Bacteria</taxon>
        <taxon>Pseudomonadati</taxon>
        <taxon>Planctomycetota</taxon>
        <taxon>Planctomycetia</taxon>
        <taxon>Planctomycetales</taxon>
        <taxon>Planctomycetaceae</taxon>
        <taxon>Gimesia</taxon>
    </lineage>
</organism>
<evidence type="ECO:0000313" key="3">
    <source>
        <dbReference type="Proteomes" id="UP000318313"/>
    </source>
</evidence>
<proteinExistence type="predicted"/>
<feature type="coiled-coil region" evidence="1">
    <location>
        <begin position="10"/>
        <end position="56"/>
    </location>
</feature>
<keyword evidence="1" id="KW-0175">Coiled coil</keyword>
<protein>
    <recommendedName>
        <fullName evidence="4">Lacal_2735 family protein</fullName>
    </recommendedName>
</protein>
<evidence type="ECO:0000313" key="2">
    <source>
        <dbReference type="EMBL" id="QDV49460.1"/>
    </source>
</evidence>
<sequence length="58" mass="6693">MFGWLRRDPKKKLELQYAQKLEAARDAQRNGDIQSFATLTSEAEEILKQIDRLAEAIS</sequence>
<dbReference type="KEGG" id="gfm:Enr17x_14780"/>
<evidence type="ECO:0008006" key="4">
    <source>
        <dbReference type="Google" id="ProtNLM"/>
    </source>
</evidence>
<dbReference type="OrthoDB" id="292170at2"/>
<gene>
    <name evidence="2" type="ORF">Enr17x_14780</name>
</gene>
<keyword evidence="3" id="KW-1185">Reference proteome</keyword>